<evidence type="ECO:0000313" key="2">
    <source>
        <dbReference type="EMBL" id="KAK5863932.1"/>
    </source>
</evidence>
<dbReference type="Proteomes" id="UP001346869">
    <property type="component" value="Unassembled WGS sequence"/>
</dbReference>
<proteinExistence type="predicted"/>
<comment type="caution">
    <text evidence="2">The sequence shown here is derived from an EMBL/GenBank/DDBJ whole genome shotgun (WGS) entry which is preliminary data.</text>
</comment>
<sequence length="77" mass="8592">MMHVLFIIYAAGCLVPPADNPTKENAEWRSLHDVDLTPAPPPRLQAVTPLCCSTFLQLKPNFCPPKEGKNQQENSNF</sequence>
<dbReference type="EMBL" id="JAUZQC010000011">
    <property type="protein sequence ID" value="KAK5863932.1"/>
    <property type="molecule type" value="Genomic_DNA"/>
</dbReference>
<keyword evidence="3" id="KW-1185">Reference proteome</keyword>
<reference evidence="2 3" key="2">
    <citation type="journal article" date="2023" name="Mol. Biol. Evol.">
        <title>Genomics of Secondarily Temperate Adaptation in the Only Non-Antarctic Icefish.</title>
        <authorList>
            <person name="Rivera-Colon A.G."/>
            <person name="Rayamajhi N."/>
            <person name="Minhas B.F."/>
            <person name="Madrigal G."/>
            <person name="Bilyk K.T."/>
            <person name="Yoon V."/>
            <person name="Hune M."/>
            <person name="Gregory S."/>
            <person name="Cheng C.H.C."/>
            <person name="Catchen J.M."/>
        </authorList>
    </citation>
    <scope>NUCLEOTIDE SEQUENCE [LARGE SCALE GENOMIC DNA]</scope>
    <source>
        <strain evidence="2">JMC-PN-2008</strain>
    </source>
</reference>
<feature type="chain" id="PRO_5042829362" description="Secreted protein" evidence="1">
    <location>
        <begin position="18"/>
        <end position="77"/>
    </location>
</feature>
<dbReference type="AlphaFoldDB" id="A0AAN7XMT1"/>
<name>A0AAN7XMT1_ELEMC</name>
<protein>
    <recommendedName>
        <fullName evidence="4">Secreted protein</fullName>
    </recommendedName>
</protein>
<reference evidence="2 3" key="1">
    <citation type="journal article" date="2023" name="Genes (Basel)">
        <title>Chromosome-Level Genome Assembly and Circadian Gene Repertoire of the Patagonia Blennie Eleginops maclovinus-The Closest Ancestral Proxy of Antarctic Cryonotothenioids.</title>
        <authorList>
            <person name="Cheng C.C."/>
            <person name="Rivera-Colon A.G."/>
            <person name="Minhas B.F."/>
            <person name="Wilson L."/>
            <person name="Rayamajhi N."/>
            <person name="Vargas-Chacoff L."/>
            <person name="Catchen J.M."/>
        </authorList>
    </citation>
    <scope>NUCLEOTIDE SEQUENCE [LARGE SCALE GENOMIC DNA]</scope>
    <source>
        <strain evidence="2">JMC-PN-2008</strain>
    </source>
</reference>
<gene>
    <name evidence="2" type="ORF">PBY51_000916</name>
</gene>
<accession>A0AAN7XMT1</accession>
<evidence type="ECO:0000313" key="3">
    <source>
        <dbReference type="Proteomes" id="UP001346869"/>
    </source>
</evidence>
<organism evidence="2 3">
    <name type="scientific">Eleginops maclovinus</name>
    <name type="common">Patagonian blennie</name>
    <name type="synonym">Eleginus maclovinus</name>
    <dbReference type="NCBI Taxonomy" id="56733"/>
    <lineage>
        <taxon>Eukaryota</taxon>
        <taxon>Metazoa</taxon>
        <taxon>Chordata</taxon>
        <taxon>Craniata</taxon>
        <taxon>Vertebrata</taxon>
        <taxon>Euteleostomi</taxon>
        <taxon>Actinopterygii</taxon>
        <taxon>Neopterygii</taxon>
        <taxon>Teleostei</taxon>
        <taxon>Neoteleostei</taxon>
        <taxon>Acanthomorphata</taxon>
        <taxon>Eupercaria</taxon>
        <taxon>Perciformes</taxon>
        <taxon>Notothenioidei</taxon>
        <taxon>Eleginopidae</taxon>
        <taxon>Eleginops</taxon>
    </lineage>
</organism>
<evidence type="ECO:0000256" key="1">
    <source>
        <dbReference type="SAM" id="SignalP"/>
    </source>
</evidence>
<feature type="signal peptide" evidence="1">
    <location>
        <begin position="1"/>
        <end position="17"/>
    </location>
</feature>
<keyword evidence="1" id="KW-0732">Signal</keyword>
<evidence type="ECO:0008006" key="4">
    <source>
        <dbReference type="Google" id="ProtNLM"/>
    </source>
</evidence>